<dbReference type="AlphaFoldDB" id="C3MQ29"/>
<dbReference type="EMBL" id="CP001399">
    <property type="protein sequence ID" value="ACP35492.1"/>
    <property type="molecule type" value="Genomic_DNA"/>
</dbReference>
<dbReference type="KEGG" id="sis:LS215_3032"/>
<dbReference type="Proteomes" id="UP000001747">
    <property type="component" value="Chromosome"/>
</dbReference>
<accession>C3MQ29</accession>
<gene>
    <name evidence="1" type="ordered locus">LS215_3032</name>
</gene>
<protein>
    <submittedName>
        <fullName evidence="1">Uncharacterized protein</fullName>
    </submittedName>
</protein>
<dbReference type="RefSeq" id="WP_012713718.1">
    <property type="nucleotide sequence ID" value="NC_012589.1"/>
</dbReference>
<evidence type="ECO:0000313" key="2">
    <source>
        <dbReference type="Proteomes" id="UP000001747"/>
    </source>
</evidence>
<name>C3MQ29_SACI2</name>
<proteinExistence type="predicted"/>
<dbReference type="HOGENOM" id="CLU_056885_0_0_2"/>
<sequence>MIKTEDTGEYYYIGGISPVWVGGSNIAVYQGGAAFRGSVKLPAKARDIFISNGGIGIIPLKRVSAQIKWYNPARFKSCQGLLGAIWDYITTIGVVSVVAIASLASEITLSSPRSIDDLIYPGSGCSYYVSKTLIGSSLGGERSDELRTTSDQYPFIYLALALFKQVASGVGLSNYPAVTVNGPIDVVLNNCNQIMPSEYCTRIAVGTVFQPFNLDFKFNDIDIGAPVFSRHFCATYCSEFGLVGLIKSFSTITINVPLGNNLQYPVEFVFLDVVKSPTDFTTAGIANYTKELNISEGFNMIIDAINKEKKTIAGISAVFPIAIAELAALAIDWSEVSYENGYRQVEERAMELKNVYNEVLSTINNCIEAYPGLTRNQKTMYEQMVRDYLNGVLPLVNPDWSPNELKGYLLQEATNYLSNYEISC</sequence>
<reference evidence="1 2" key="1">
    <citation type="journal article" date="2009" name="Proc. Natl. Acad. Sci. U.S.A.">
        <title>Biogeography of the Sulfolobus islandicus pan-genome.</title>
        <authorList>
            <person name="Reno M.L."/>
            <person name="Held N.L."/>
            <person name="Fields C.J."/>
            <person name="Burke P.V."/>
            <person name="Whitaker R.J."/>
        </authorList>
    </citation>
    <scope>NUCLEOTIDE SEQUENCE [LARGE SCALE GENOMIC DNA]</scope>
    <source>
        <strain evidence="2">L.S.2.15 / Lassen #1</strain>
    </source>
</reference>
<dbReference type="OrthoDB" id="42451at2157"/>
<dbReference type="GeneID" id="7799113"/>
<evidence type="ECO:0000313" key="1">
    <source>
        <dbReference type="EMBL" id="ACP35492.1"/>
    </source>
</evidence>
<organism evidence="1 2">
    <name type="scientific">Saccharolobus islandicus (strain L.S.2.15 / Lassen #1)</name>
    <name type="common">Sulfolobus islandicus</name>
    <dbReference type="NCBI Taxonomy" id="429572"/>
    <lineage>
        <taxon>Archaea</taxon>
        <taxon>Thermoproteota</taxon>
        <taxon>Thermoprotei</taxon>
        <taxon>Sulfolobales</taxon>
        <taxon>Sulfolobaceae</taxon>
        <taxon>Saccharolobus</taxon>
    </lineage>
</organism>